<comment type="pathway">
    <text evidence="2">Protein modification; protein glycosylation.</text>
</comment>
<evidence type="ECO:0000313" key="14">
    <source>
        <dbReference type="EMBL" id="ROW06776.1"/>
    </source>
</evidence>
<dbReference type="STRING" id="356882.A0A423WTA3"/>
<evidence type="ECO:0000313" key="15">
    <source>
        <dbReference type="Proteomes" id="UP000283895"/>
    </source>
</evidence>
<keyword evidence="9" id="KW-0735">Signal-anchor</keyword>
<evidence type="ECO:0000256" key="4">
    <source>
        <dbReference type="ARBA" id="ARBA00012557"/>
    </source>
</evidence>
<evidence type="ECO:0000259" key="13">
    <source>
        <dbReference type="Pfam" id="PF02434"/>
    </source>
</evidence>
<dbReference type="PANTHER" id="PTHR23033:SF40">
    <property type="entry name" value="APPLE DOMAIN-CONTAINING PROTEIN"/>
    <property type="match status" value="1"/>
</dbReference>
<organism evidence="14 15">
    <name type="scientific">Cytospora schulzeri</name>
    <dbReference type="NCBI Taxonomy" id="448051"/>
    <lineage>
        <taxon>Eukaryota</taxon>
        <taxon>Fungi</taxon>
        <taxon>Dikarya</taxon>
        <taxon>Ascomycota</taxon>
        <taxon>Pezizomycotina</taxon>
        <taxon>Sordariomycetes</taxon>
        <taxon>Sordariomycetidae</taxon>
        <taxon>Diaporthales</taxon>
        <taxon>Cytosporaceae</taxon>
        <taxon>Cytospora</taxon>
    </lineage>
</organism>
<dbReference type="Pfam" id="PF02434">
    <property type="entry name" value="Fringe"/>
    <property type="match status" value="1"/>
</dbReference>
<evidence type="ECO:0000256" key="6">
    <source>
        <dbReference type="ARBA" id="ARBA00022679"/>
    </source>
</evidence>
<evidence type="ECO:0000256" key="5">
    <source>
        <dbReference type="ARBA" id="ARBA00022676"/>
    </source>
</evidence>
<dbReference type="GO" id="GO:0000166">
    <property type="term" value="F:nucleotide binding"/>
    <property type="evidence" value="ECO:0007669"/>
    <property type="project" value="UniProtKB-KW"/>
</dbReference>
<keyword evidence="15" id="KW-1185">Reference proteome</keyword>
<feature type="domain" description="Fringe-like glycosyltransferase" evidence="13">
    <location>
        <begin position="201"/>
        <end position="270"/>
    </location>
</feature>
<comment type="similarity">
    <text evidence="3">Belongs to the glycosyltransferase 31 family. Beta3-Gal-T subfamily.</text>
</comment>
<keyword evidence="8" id="KW-0547">Nucleotide-binding</keyword>
<dbReference type="AlphaFoldDB" id="A0A423WTA3"/>
<dbReference type="GO" id="GO:0016263">
    <property type="term" value="F:glycoprotein-N-acetylgalactosamine 3-beta-galactosyltransferase activity"/>
    <property type="evidence" value="ECO:0007669"/>
    <property type="project" value="UniProtKB-EC"/>
</dbReference>
<comment type="caution">
    <text evidence="14">The sequence shown here is derived from an EMBL/GenBank/DDBJ whole genome shotgun (WGS) entry which is preliminary data.</text>
</comment>
<comment type="subcellular location">
    <subcellularLocation>
        <location evidence="1">Membrane</location>
        <topology evidence="1">Single-pass type II membrane protein</topology>
    </subcellularLocation>
</comment>
<evidence type="ECO:0000256" key="8">
    <source>
        <dbReference type="ARBA" id="ARBA00022741"/>
    </source>
</evidence>
<reference evidence="14 15" key="1">
    <citation type="submission" date="2015-09" db="EMBL/GenBank/DDBJ databases">
        <title>Host preference determinants of Valsa canker pathogens revealed by comparative genomics.</title>
        <authorList>
            <person name="Yin Z."/>
            <person name="Huang L."/>
        </authorList>
    </citation>
    <scope>NUCLEOTIDE SEQUENCE [LARGE SCALE GENOMIC DNA]</scope>
    <source>
        <strain evidence="14 15">03-1</strain>
    </source>
</reference>
<evidence type="ECO:0000256" key="12">
    <source>
        <dbReference type="SAM" id="MobiDB-lite"/>
    </source>
</evidence>
<dbReference type="InterPro" id="IPR003378">
    <property type="entry name" value="Fringe-like_glycosylTrfase"/>
</dbReference>
<proteinExistence type="inferred from homology"/>
<dbReference type="EC" id="2.4.1.122" evidence="4"/>
<evidence type="ECO:0000256" key="10">
    <source>
        <dbReference type="ARBA" id="ARBA00022989"/>
    </source>
</evidence>
<protein>
    <recommendedName>
        <fullName evidence="4">N-acetylgalactosaminide beta-1,3-galactosyltransferase</fullName>
        <ecNumber evidence="4">2.4.1.122</ecNumber>
    </recommendedName>
</protein>
<keyword evidence="6" id="KW-0808">Transferase</keyword>
<evidence type="ECO:0000256" key="2">
    <source>
        <dbReference type="ARBA" id="ARBA00004922"/>
    </source>
</evidence>
<dbReference type="FunFam" id="3.90.550.50:FF:000039">
    <property type="entry name" value="WGS project CABT00000000 data, contig 2.9"/>
    <property type="match status" value="1"/>
</dbReference>
<evidence type="ECO:0000256" key="11">
    <source>
        <dbReference type="ARBA" id="ARBA00023136"/>
    </source>
</evidence>
<keyword evidence="11" id="KW-0472">Membrane</keyword>
<gene>
    <name evidence="14" type="ORF">VMCG_04145</name>
</gene>
<dbReference type="InterPro" id="IPR026050">
    <property type="entry name" value="C1GALT1/C1GALT1_chp1"/>
</dbReference>
<dbReference type="PANTHER" id="PTHR23033">
    <property type="entry name" value="BETA1,3-GALACTOSYLTRANSFERASE"/>
    <property type="match status" value="1"/>
</dbReference>
<accession>A0A423WTA3</accession>
<dbReference type="OrthoDB" id="414175at2759"/>
<dbReference type="GO" id="GO:0016020">
    <property type="term" value="C:membrane"/>
    <property type="evidence" value="ECO:0007669"/>
    <property type="project" value="UniProtKB-SubCell"/>
</dbReference>
<evidence type="ECO:0000256" key="3">
    <source>
        <dbReference type="ARBA" id="ARBA00006462"/>
    </source>
</evidence>
<feature type="compositionally biased region" description="Polar residues" evidence="12">
    <location>
        <begin position="51"/>
        <end position="69"/>
    </location>
</feature>
<evidence type="ECO:0000256" key="7">
    <source>
        <dbReference type="ARBA" id="ARBA00022692"/>
    </source>
</evidence>
<sequence length="502" mass="57470">MISRKSFNIVLLAVISAGVFLITARRLDDWGWDRGKYHTGQFSPNIIDTLNATSTSPHNHANTHSTATASPGEKSIRPELVLPHPGRDPVCDGFPDTSGIFLVMKTGATESFDKIPMQLMTVLKCLTDYQIFSDLEQRIAGHPIHDSLNTVLAEAKDGNADFDLYRQQKACAIDQDMCTRTVEGSKDAGWNLDKYKNIHMAEKIFRLRPGYDWYVFVDADTYVSWPNLVYMLHRLDPSKERYIGSPTLIGSTPFAHGGSGYVMSGAAMKEFVGKNPGVADRFDLRVKNECCGDYMFAVALSETIGIKVESIWPTINGEKPSTLPFGHNHWCQAIATMHHMNSEEVSEFWEFERRRYAKNQRPLVLKEVYHAFMEPKLVKMREDWDNQSDDWFYIDFDAQDHSWEDWRVGRAVGEEDKSELQKKAHESFDDCARACEEHDECFQFVWQDDCCGMKRSIMLGRPVKKDNEEKKRPKSGWDVVKIKKWVEDQGECKQVIWPEIGP</sequence>
<dbReference type="Proteomes" id="UP000283895">
    <property type="component" value="Unassembled WGS sequence"/>
</dbReference>
<dbReference type="Gene3D" id="3.90.550.50">
    <property type="match status" value="1"/>
</dbReference>
<keyword evidence="5" id="KW-0328">Glycosyltransferase</keyword>
<keyword evidence="10" id="KW-1133">Transmembrane helix</keyword>
<dbReference type="EMBL" id="LKEA01000009">
    <property type="protein sequence ID" value="ROW06776.1"/>
    <property type="molecule type" value="Genomic_DNA"/>
</dbReference>
<keyword evidence="7" id="KW-0812">Transmembrane</keyword>
<evidence type="ECO:0000256" key="1">
    <source>
        <dbReference type="ARBA" id="ARBA00004606"/>
    </source>
</evidence>
<name>A0A423WTA3_9PEZI</name>
<feature type="region of interest" description="Disordered" evidence="12">
    <location>
        <begin position="51"/>
        <end position="77"/>
    </location>
</feature>
<evidence type="ECO:0000256" key="9">
    <source>
        <dbReference type="ARBA" id="ARBA00022968"/>
    </source>
</evidence>